<evidence type="ECO:0000313" key="3">
    <source>
        <dbReference type="EMBL" id="PDX85603.1"/>
    </source>
</evidence>
<dbReference type="SUPFAM" id="SSF53271">
    <property type="entry name" value="PRTase-like"/>
    <property type="match status" value="1"/>
</dbReference>
<sequence>MQIENSGVGRILRQLRWVLYPRRCPFCDRVLGSVSACPDCKEELETLRRRPTFRLARERHYIKNLEGAAAPYRYAGCVRRGVLRAKFQAAPWAADELGVEMARLLFGSEVRMRGFGPEVETVPGLAIGYNCVVPVPASSRVRGYNVPERMARSVARAVGVPLEPRLLVRARSGKRQEGLSFDERLVNVSGAFCVTDPERVAGKRILLVDDVITTGATVTACTQALLAAGAESVFAVALATVELDAPRSPTEAILENSEEDF</sequence>
<gene>
    <name evidence="3" type="ORF">CHR60_14120</name>
</gene>
<dbReference type="PANTHER" id="PTHR47505:SF1">
    <property type="entry name" value="DNA UTILIZATION PROTEIN YHGH"/>
    <property type="match status" value="1"/>
</dbReference>
<dbReference type="GO" id="GO:0016757">
    <property type="term" value="F:glycosyltransferase activity"/>
    <property type="evidence" value="ECO:0007669"/>
    <property type="project" value="UniProtKB-KW"/>
</dbReference>
<dbReference type="CDD" id="cd06223">
    <property type="entry name" value="PRTases_typeI"/>
    <property type="match status" value="1"/>
</dbReference>
<organism evidence="3">
    <name type="scientific">Faecalibacterium prausnitzii</name>
    <dbReference type="NCBI Taxonomy" id="853"/>
    <lineage>
        <taxon>Bacteria</taxon>
        <taxon>Bacillati</taxon>
        <taxon>Bacillota</taxon>
        <taxon>Clostridia</taxon>
        <taxon>Eubacteriales</taxon>
        <taxon>Oscillospiraceae</taxon>
        <taxon>Faecalibacterium</taxon>
    </lineage>
</organism>
<dbReference type="EMBL" id="NOUV01000020">
    <property type="protein sequence ID" value="PDX85603.1"/>
    <property type="molecule type" value="Genomic_DNA"/>
</dbReference>
<dbReference type="InterPro" id="IPR000836">
    <property type="entry name" value="PRTase_dom"/>
</dbReference>
<proteinExistence type="inferred from homology"/>
<comment type="caution">
    <text evidence="3">The sequence shown here is derived from an EMBL/GenBank/DDBJ whole genome shotgun (WGS) entry which is preliminary data.</text>
</comment>
<reference evidence="3" key="1">
    <citation type="journal article" date="2017" name="Front. Microbiol.">
        <title>New Insights into the Diversity of the Genus Faecalibacterium.</title>
        <authorList>
            <person name="Benevides L."/>
            <person name="Burman S."/>
            <person name="Martin R."/>
            <person name="Robert V."/>
            <person name="Thomas M."/>
            <person name="Miquel S."/>
            <person name="Chain F."/>
            <person name="Sokol H."/>
            <person name="Bermudez-Humaran L.G."/>
            <person name="Morrison M."/>
            <person name="Langella P."/>
            <person name="Azevedo V.A."/>
            <person name="Chatel J.M."/>
            <person name="Soares S."/>
        </authorList>
    </citation>
    <scope>NUCLEOTIDE SEQUENCE [LARGE SCALE GENOMIC DNA]</scope>
    <source>
        <strain evidence="3">AHMP21</strain>
    </source>
</reference>
<name>A0A2A7B2I1_9FIRM</name>
<evidence type="ECO:0000259" key="2">
    <source>
        <dbReference type="Pfam" id="PF00156"/>
    </source>
</evidence>
<dbReference type="Gene3D" id="3.40.50.2020">
    <property type="match status" value="1"/>
</dbReference>
<dbReference type="Pfam" id="PF00156">
    <property type="entry name" value="Pribosyltran"/>
    <property type="match status" value="1"/>
</dbReference>
<protein>
    <submittedName>
        <fullName evidence="3">Amidophosphoribosyltransferase</fullName>
    </submittedName>
</protein>
<keyword evidence="3" id="KW-0328">Glycosyltransferase</keyword>
<accession>A0A2A7B2I1</accession>
<keyword evidence="3" id="KW-0808">Transferase</keyword>
<evidence type="ECO:0000256" key="1">
    <source>
        <dbReference type="ARBA" id="ARBA00008007"/>
    </source>
</evidence>
<dbReference type="RefSeq" id="WP_097793545.1">
    <property type="nucleotide sequence ID" value="NZ_NOUV01000020.1"/>
</dbReference>
<dbReference type="AlphaFoldDB" id="A0A2A7B2I1"/>
<comment type="similarity">
    <text evidence="1">Belongs to the ComF/GntX family.</text>
</comment>
<feature type="domain" description="Phosphoribosyltransferase" evidence="2">
    <location>
        <begin position="150"/>
        <end position="239"/>
    </location>
</feature>
<dbReference type="InterPro" id="IPR051910">
    <property type="entry name" value="ComF/GntX_DNA_util-trans"/>
</dbReference>
<dbReference type="OrthoDB" id="9779910at2"/>
<dbReference type="InterPro" id="IPR029057">
    <property type="entry name" value="PRTase-like"/>
</dbReference>
<dbReference type="Proteomes" id="UP000220904">
    <property type="component" value="Unassembled WGS sequence"/>
</dbReference>
<dbReference type="PANTHER" id="PTHR47505">
    <property type="entry name" value="DNA UTILIZATION PROTEIN YHGH"/>
    <property type="match status" value="1"/>
</dbReference>